<evidence type="ECO:0000256" key="2">
    <source>
        <dbReference type="PIRSR" id="PIRSR640198-3"/>
    </source>
</evidence>
<dbReference type="AlphaFoldDB" id="A0A0D8FTK0"/>
<dbReference type="Pfam" id="PF02661">
    <property type="entry name" value="Fic"/>
    <property type="match status" value="1"/>
</dbReference>
<feature type="active site" evidence="1">
    <location>
        <position position="174"/>
    </location>
</feature>
<name>A0A0D8FTK0_9ACTN</name>
<feature type="domain" description="Fido" evidence="3">
    <location>
        <begin position="95"/>
        <end position="232"/>
    </location>
</feature>
<reference evidence="4 5" key="1">
    <citation type="submission" date="2015-01" db="EMBL/GenBank/DDBJ databases">
        <title>Draft genome of the acidophilic iron oxidizer Ferrimicrobium acidiphilum strain T23.</title>
        <authorList>
            <person name="Poehlein A."/>
            <person name="Eisen S."/>
            <person name="Schloemann M."/>
            <person name="Johnson B.D."/>
            <person name="Daniel R."/>
            <person name="Muehling M."/>
        </authorList>
    </citation>
    <scope>NUCLEOTIDE SEQUENCE [LARGE SCALE GENOMIC DNA]</scope>
    <source>
        <strain evidence="4 5">T23</strain>
    </source>
</reference>
<protein>
    <submittedName>
        <fullName evidence="4">Fic/DOC family protein</fullName>
    </submittedName>
</protein>
<proteinExistence type="predicted"/>
<dbReference type="SUPFAM" id="SSF140931">
    <property type="entry name" value="Fic-like"/>
    <property type="match status" value="1"/>
</dbReference>
<dbReference type="PANTHER" id="PTHR13504">
    <property type="entry name" value="FIDO DOMAIN-CONTAINING PROTEIN DDB_G0283145"/>
    <property type="match status" value="1"/>
</dbReference>
<gene>
    <name evidence="4" type="ORF">FEAC_19890</name>
</gene>
<dbReference type="EMBL" id="JXUW01000019">
    <property type="protein sequence ID" value="KJE76254.1"/>
    <property type="molecule type" value="Genomic_DNA"/>
</dbReference>
<dbReference type="GeneID" id="78373100"/>
<sequence>MEAVLERVIAKHRQLLSLPPLSVGSPQGLRNDFMVRYVYETTALEGNSHTLEETRTIVQDRMTVGGKLLREHFEVVNIHHALFWLEDFIASGKPISEEVILELHAIVMDRIRGHDAGAYRRQPIRISGSPHIPPHWMTVPTAMGGLIERLDRGPGNEDPITFAARAHIEFSRIHPFTGGNGTMARLLVNLVLMRFGYLPAMYRVSERNEYISALGRAYTDGDDTEFITVTAKAVEVMIDQRLELAFRSRS</sequence>
<accession>A0A0D8FTK0</accession>
<dbReference type="Proteomes" id="UP000032336">
    <property type="component" value="Unassembled WGS sequence"/>
</dbReference>
<dbReference type="eggNOG" id="COG3177">
    <property type="taxonomic scope" value="Bacteria"/>
</dbReference>
<dbReference type="InterPro" id="IPR040198">
    <property type="entry name" value="Fido_containing"/>
</dbReference>
<organism evidence="4 5">
    <name type="scientific">Ferrimicrobium acidiphilum DSM 19497</name>
    <dbReference type="NCBI Taxonomy" id="1121877"/>
    <lineage>
        <taxon>Bacteria</taxon>
        <taxon>Bacillati</taxon>
        <taxon>Actinomycetota</taxon>
        <taxon>Acidimicrobiia</taxon>
        <taxon>Acidimicrobiales</taxon>
        <taxon>Acidimicrobiaceae</taxon>
        <taxon>Ferrimicrobium</taxon>
    </lineage>
</organism>
<keyword evidence="5" id="KW-1185">Reference proteome</keyword>
<comment type="caution">
    <text evidence="4">The sequence shown here is derived from an EMBL/GenBank/DDBJ whole genome shotgun (WGS) entry which is preliminary data.</text>
</comment>
<feature type="site" description="Important for autoinhibition of adenylyltransferase activity" evidence="2">
    <location>
        <position position="45"/>
    </location>
</feature>
<evidence type="ECO:0000313" key="4">
    <source>
        <dbReference type="EMBL" id="KJE76254.1"/>
    </source>
</evidence>
<dbReference type="InterPro" id="IPR003812">
    <property type="entry name" value="Fido"/>
</dbReference>
<evidence type="ECO:0000259" key="3">
    <source>
        <dbReference type="PROSITE" id="PS51459"/>
    </source>
</evidence>
<dbReference type="InterPro" id="IPR036597">
    <property type="entry name" value="Fido-like_dom_sf"/>
</dbReference>
<dbReference type="RefSeq" id="WP_052566153.1">
    <property type="nucleotide sequence ID" value="NZ_JQKF01000034.1"/>
</dbReference>
<dbReference type="PANTHER" id="PTHR13504:SF38">
    <property type="entry name" value="FIDO DOMAIN-CONTAINING PROTEIN"/>
    <property type="match status" value="1"/>
</dbReference>
<dbReference type="OrthoDB" id="9813719at2"/>
<dbReference type="PROSITE" id="PS51459">
    <property type="entry name" value="FIDO"/>
    <property type="match status" value="1"/>
</dbReference>
<dbReference type="STRING" id="1121877.FEAC_19890"/>
<evidence type="ECO:0000256" key="1">
    <source>
        <dbReference type="PIRSR" id="PIRSR640198-1"/>
    </source>
</evidence>
<evidence type="ECO:0000313" key="5">
    <source>
        <dbReference type="Proteomes" id="UP000032336"/>
    </source>
</evidence>
<dbReference type="Gene3D" id="1.10.3290.10">
    <property type="entry name" value="Fido-like domain"/>
    <property type="match status" value="1"/>
</dbReference>